<keyword evidence="7" id="KW-1185">Reference proteome</keyword>
<dbReference type="InterPro" id="IPR013057">
    <property type="entry name" value="AA_transpt_TM"/>
</dbReference>
<feature type="transmembrane region" description="Helical" evidence="5">
    <location>
        <begin position="380"/>
        <end position="406"/>
    </location>
</feature>
<organism evidence="7 8">
    <name type="scientific">Haemonchus contortus</name>
    <name type="common">Barber pole worm</name>
    <dbReference type="NCBI Taxonomy" id="6289"/>
    <lineage>
        <taxon>Eukaryota</taxon>
        <taxon>Metazoa</taxon>
        <taxon>Ecdysozoa</taxon>
        <taxon>Nematoda</taxon>
        <taxon>Chromadorea</taxon>
        <taxon>Rhabditida</taxon>
        <taxon>Rhabditina</taxon>
        <taxon>Rhabditomorpha</taxon>
        <taxon>Strongyloidea</taxon>
        <taxon>Trichostrongylidae</taxon>
        <taxon>Haemonchus</taxon>
    </lineage>
</organism>
<feature type="transmembrane region" description="Helical" evidence="5">
    <location>
        <begin position="418"/>
        <end position="440"/>
    </location>
</feature>
<feature type="transmembrane region" description="Helical" evidence="5">
    <location>
        <begin position="261"/>
        <end position="286"/>
    </location>
</feature>
<protein>
    <submittedName>
        <fullName evidence="8">Aa_trans domain-containing protein</fullName>
    </submittedName>
</protein>
<dbReference type="OrthoDB" id="1684102at2759"/>
<feature type="transmembrane region" description="Helical" evidence="5">
    <location>
        <begin position="353"/>
        <end position="374"/>
    </location>
</feature>
<feature type="transmembrane region" description="Helical" evidence="5">
    <location>
        <begin position="190"/>
        <end position="208"/>
    </location>
</feature>
<keyword evidence="2 5" id="KW-0812">Transmembrane</keyword>
<feature type="domain" description="Amino acid transporter transmembrane" evidence="6">
    <location>
        <begin position="30"/>
        <end position="439"/>
    </location>
</feature>
<feature type="transmembrane region" description="Helical" evidence="5">
    <location>
        <begin position="166"/>
        <end position="183"/>
    </location>
</feature>
<evidence type="ECO:0000256" key="3">
    <source>
        <dbReference type="ARBA" id="ARBA00022989"/>
    </source>
</evidence>
<feature type="transmembrane region" description="Helical" evidence="5">
    <location>
        <begin position="126"/>
        <end position="146"/>
    </location>
</feature>
<evidence type="ECO:0000256" key="2">
    <source>
        <dbReference type="ARBA" id="ARBA00022692"/>
    </source>
</evidence>
<dbReference type="GO" id="GO:0015179">
    <property type="term" value="F:L-amino acid transmembrane transporter activity"/>
    <property type="evidence" value="ECO:0007669"/>
    <property type="project" value="TreeGrafter"/>
</dbReference>
<evidence type="ECO:0000256" key="4">
    <source>
        <dbReference type="ARBA" id="ARBA00023136"/>
    </source>
</evidence>
<accession>A0A7I4YPI8</accession>
<dbReference type="GO" id="GO:0005774">
    <property type="term" value="C:vacuolar membrane"/>
    <property type="evidence" value="ECO:0007669"/>
    <property type="project" value="TreeGrafter"/>
</dbReference>
<dbReference type="Pfam" id="PF01490">
    <property type="entry name" value="Aa_trans"/>
    <property type="match status" value="1"/>
</dbReference>
<evidence type="ECO:0000313" key="8">
    <source>
        <dbReference type="WBParaSite" id="HCON_00120260-00002"/>
    </source>
</evidence>
<name>A0A7I4YPI8_HAECO</name>
<comment type="subcellular location">
    <subcellularLocation>
        <location evidence="1">Membrane</location>
        <topology evidence="1">Multi-pass membrane protein</topology>
    </subcellularLocation>
</comment>
<feature type="transmembrane region" description="Helical" evidence="5">
    <location>
        <begin position="62"/>
        <end position="83"/>
    </location>
</feature>
<feature type="transmembrane region" description="Helical" evidence="5">
    <location>
        <begin position="220"/>
        <end position="240"/>
    </location>
</feature>
<evidence type="ECO:0000256" key="1">
    <source>
        <dbReference type="ARBA" id="ARBA00004141"/>
    </source>
</evidence>
<feature type="transmembrane region" description="Helical" evidence="5">
    <location>
        <begin position="311"/>
        <end position="332"/>
    </location>
</feature>
<dbReference type="Proteomes" id="UP000025227">
    <property type="component" value="Unplaced"/>
</dbReference>
<dbReference type="AlphaFoldDB" id="A0A7I4YPI8"/>
<keyword evidence="3 5" id="KW-1133">Transmembrane helix</keyword>
<keyword evidence="4 5" id="KW-0472">Membrane</keyword>
<evidence type="ECO:0000313" key="7">
    <source>
        <dbReference type="Proteomes" id="UP000025227"/>
    </source>
</evidence>
<reference evidence="8" key="1">
    <citation type="submission" date="2020-12" db="UniProtKB">
        <authorList>
            <consortium name="WormBaseParasite"/>
        </authorList>
    </citation>
    <scope>IDENTIFICATION</scope>
    <source>
        <strain evidence="8">MHco3</strain>
    </source>
</reference>
<sequence length="449" mass="49976">MPHISMTDFTNGTKAVKDSNESATVPKKKGISAHLALINFLKGMIGPGCFSLPLAFRQAGLWTGFALVFIIGLFTCICMDKIVRCSQFLSSRSKKIKSLNYGEMVGESFKQSFPFLRRYRHLARHFVDLCLSSFVLGICSVFFIFVVDHAREIIGHIWPQLNLSKLLYMVLALVPFELIALVRSVRMMSYISLAGNICMLFSIAIIFSQLLTAKHVINEIPWFTSAQGVIMATGAVIYSFEGQALVLPLTNKMEHPSEMRGWTGVLTTGIVLVTTVYAGCGFYGYITYGENVKESITLNMDQSPLNLTMKALLALVLYTGYLLQLYTLTTSLRPLVLRVVQRKSAESKRMTTLIVDYGLRSGIVFVSFLLAVAVPNLENLIPLIGITSGMLLALVIPPLADIATFLPVFLEERRFCQIVFLISNNLFFCAIGIFFLVSGLETNLRRLFS</sequence>
<dbReference type="OMA" id="ANICMIA"/>
<dbReference type="PANTHER" id="PTHR22950:SF193">
    <property type="entry name" value="AMINO ACID TRANSPORTER TRANSMEMBRANE DOMAIN-CONTAINING PROTEIN"/>
    <property type="match status" value="1"/>
</dbReference>
<dbReference type="WBParaSite" id="HCON_00120260-00002">
    <property type="protein sequence ID" value="HCON_00120260-00002"/>
    <property type="gene ID" value="HCON_00120260"/>
</dbReference>
<evidence type="ECO:0000256" key="5">
    <source>
        <dbReference type="SAM" id="Phobius"/>
    </source>
</evidence>
<dbReference type="PANTHER" id="PTHR22950">
    <property type="entry name" value="AMINO ACID TRANSPORTER"/>
    <property type="match status" value="1"/>
</dbReference>
<evidence type="ECO:0000259" key="6">
    <source>
        <dbReference type="Pfam" id="PF01490"/>
    </source>
</evidence>
<proteinExistence type="predicted"/>